<evidence type="ECO:0000313" key="2">
    <source>
        <dbReference type="EMBL" id="PWA71182.1"/>
    </source>
</evidence>
<dbReference type="Pfam" id="PF11976">
    <property type="entry name" value="Rad60-SLD"/>
    <property type="match status" value="1"/>
</dbReference>
<reference evidence="2 3" key="1">
    <citation type="journal article" date="2018" name="Mol. Plant">
        <title>The genome of Artemisia annua provides insight into the evolution of Asteraceae family and artemisinin biosynthesis.</title>
        <authorList>
            <person name="Shen Q."/>
            <person name="Zhang L."/>
            <person name="Liao Z."/>
            <person name="Wang S."/>
            <person name="Yan T."/>
            <person name="Shi P."/>
            <person name="Liu M."/>
            <person name="Fu X."/>
            <person name="Pan Q."/>
            <person name="Wang Y."/>
            <person name="Lv Z."/>
            <person name="Lu X."/>
            <person name="Zhang F."/>
            <person name="Jiang W."/>
            <person name="Ma Y."/>
            <person name="Chen M."/>
            <person name="Hao X."/>
            <person name="Li L."/>
            <person name="Tang Y."/>
            <person name="Lv G."/>
            <person name="Zhou Y."/>
            <person name="Sun X."/>
            <person name="Brodelius P.E."/>
            <person name="Rose J.K.C."/>
            <person name="Tang K."/>
        </authorList>
    </citation>
    <scope>NUCLEOTIDE SEQUENCE [LARGE SCALE GENOMIC DNA]</scope>
    <source>
        <strain evidence="3">cv. Huhao1</strain>
        <tissue evidence="2">Leaf</tissue>
    </source>
</reference>
<accession>A0A2U1NCE0</accession>
<dbReference type="AlphaFoldDB" id="A0A2U1NCE0"/>
<organism evidence="2 3">
    <name type="scientific">Artemisia annua</name>
    <name type="common">Sweet wormwood</name>
    <dbReference type="NCBI Taxonomy" id="35608"/>
    <lineage>
        <taxon>Eukaryota</taxon>
        <taxon>Viridiplantae</taxon>
        <taxon>Streptophyta</taxon>
        <taxon>Embryophyta</taxon>
        <taxon>Tracheophyta</taxon>
        <taxon>Spermatophyta</taxon>
        <taxon>Magnoliopsida</taxon>
        <taxon>eudicotyledons</taxon>
        <taxon>Gunneridae</taxon>
        <taxon>Pentapetalae</taxon>
        <taxon>asterids</taxon>
        <taxon>campanulids</taxon>
        <taxon>Asterales</taxon>
        <taxon>Asteraceae</taxon>
        <taxon>Asteroideae</taxon>
        <taxon>Anthemideae</taxon>
        <taxon>Artemisiinae</taxon>
        <taxon>Artemisia</taxon>
    </lineage>
</organism>
<proteinExistence type="predicted"/>
<dbReference type="InterPro" id="IPR022617">
    <property type="entry name" value="Rad60/SUMO-like_dom"/>
</dbReference>
<sequence>MNPVKCEDKKPYGDQSVHINLKVKSQDGIEVSFRVKRNKQLKMLIDEYCDKQSKEANTTVFVFNRKRLQADKTPDECLFIQFMEMLINGDQYVILLPQLEMEDGEVIDAILYQMGGLCDASKIMLVS</sequence>
<dbReference type="Gene3D" id="3.10.20.90">
    <property type="entry name" value="Phosphatidylinositol 3-kinase Catalytic Subunit, Chain A, domain 1"/>
    <property type="match status" value="1"/>
</dbReference>
<dbReference type="OrthoDB" id="442921at2759"/>
<protein>
    <recommendedName>
        <fullName evidence="1">Rad60/SUMO-like domain-containing protein</fullName>
    </recommendedName>
</protein>
<keyword evidence="3" id="KW-1185">Reference proteome</keyword>
<name>A0A2U1NCE0_ARTAN</name>
<dbReference type="SUPFAM" id="SSF54236">
    <property type="entry name" value="Ubiquitin-like"/>
    <property type="match status" value="1"/>
</dbReference>
<dbReference type="Proteomes" id="UP000245207">
    <property type="component" value="Unassembled WGS sequence"/>
</dbReference>
<comment type="caution">
    <text evidence="2">The sequence shown here is derived from an EMBL/GenBank/DDBJ whole genome shotgun (WGS) entry which is preliminary data.</text>
</comment>
<dbReference type="EMBL" id="PKPP01003121">
    <property type="protein sequence ID" value="PWA71182.1"/>
    <property type="molecule type" value="Genomic_DNA"/>
</dbReference>
<dbReference type="InterPro" id="IPR029071">
    <property type="entry name" value="Ubiquitin-like_domsf"/>
</dbReference>
<gene>
    <name evidence="2" type="ORF">CTI12_AA283200</name>
</gene>
<evidence type="ECO:0000313" key="3">
    <source>
        <dbReference type="Proteomes" id="UP000245207"/>
    </source>
</evidence>
<feature type="domain" description="Rad60/SUMO-like" evidence="1">
    <location>
        <begin position="19"/>
        <end position="76"/>
    </location>
</feature>
<dbReference type="PANTHER" id="PTHR10562">
    <property type="entry name" value="SMALL UBIQUITIN-RELATED MODIFIER"/>
    <property type="match status" value="1"/>
</dbReference>
<evidence type="ECO:0000259" key="1">
    <source>
        <dbReference type="Pfam" id="PF11976"/>
    </source>
</evidence>
<dbReference type="STRING" id="35608.A0A2U1NCE0"/>